<evidence type="ECO:0000256" key="1">
    <source>
        <dbReference type="ARBA" id="ARBA00004496"/>
    </source>
</evidence>
<dbReference type="FunFam" id="1.25.10.10:FF:000004">
    <property type="entry name" value="Pumilio homolog 1 isoform 2"/>
    <property type="match status" value="1"/>
</dbReference>
<evidence type="ECO:0000259" key="7">
    <source>
        <dbReference type="PROSITE" id="PS50303"/>
    </source>
</evidence>
<dbReference type="GO" id="GO:0005737">
    <property type="term" value="C:cytoplasm"/>
    <property type="evidence" value="ECO:0007669"/>
    <property type="project" value="UniProtKB-SubCell"/>
</dbReference>
<dbReference type="PANTHER" id="PTHR12537:SF12">
    <property type="entry name" value="MATERNAL PROTEIN PUMILIO"/>
    <property type="match status" value="1"/>
</dbReference>
<protein>
    <recommendedName>
        <fullName evidence="7">PUM-HD domain-containing protein</fullName>
    </recommendedName>
</protein>
<feature type="repeat" description="Pumilio" evidence="5">
    <location>
        <begin position="702"/>
        <end position="737"/>
    </location>
</feature>
<keyword evidence="2" id="KW-0963">Cytoplasm</keyword>
<evidence type="ECO:0000256" key="2">
    <source>
        <dbReference type="ARBA" id="ARBA00022490"/>
    </source>
</evidence>
<keyword evidence="3" id="KW-0677">Repeat</keyword>
<dbReference type="CDD" id="cd07920">
    <property type="entry name" value="Pumilio"/>
    <property type="match status" value="1"/>
</dbReference>
<feature type="repeat" description="Pumilio" evidence="5">
    <location>
        <begin position="666"/>
        <end position="701"/>
    </location>
</feature>
<evidence type="ECO:0000256" key="5">
    <source>
        <dbReference type="PROSITE-ProRule" id="PRU00317"/>
    </source>
</evidence>
<sequence>MTAGDRSVDDISREMEAMGVIETATEGSNPASGIPSSVAANLLLRKGGNLDEAGLLTRSSSAPPPLHDFLGDAVPNDPNHKEVESLLEDAFENDEVARPGEGDNFFDSFYGKPNNTQQRAAADAQRNLNQPSYLMVTKRATEDSIIGQAPVVQAKPSGVAPGAVGDRGPPPISELRDVGGGSTISPWSKTSLEVLEEMPPSPPSLAQFRPQGAKSTSHLPSFEVPNDDGDSNSGIWGPMPKSSASILAPTPLSSARNRQPVQLISAPGSPLLSGSRTTTPLQSAMLSQPVGHGSGSQQGSPLLQPQGHQQHANGNPSLQAAIMSQQQMGSPSGASAQHQVQAHPQSPRLEQHQQNLAKQREVQQLAAQALQQHVGQQFQQGGPHGLAEADEQGLMQAAHSAALPVDVDYSASGALLGNNFAFGGMQGVPPGVPSTNFQSNGGNNPGLGPGANVLPGQFPMMNPNNPGQMFFPNASPLGEGAPSEKLKDMNLQMQMAAFVNAQQLYAAQVAQMAAMNVAANRGGNANLGAAYQGGAGIGKTANAWEANNREVGVIGTADRRGSPPTGSAYDLNRKKYGDQGPSSPSKMNRRANRGRYRRYDDVAGYGDKKQGQAGTIGVADSGHSRSPLLEQFRATSFSVRPTGAEAGAGVLPHMSLPVAREWQLAELKGHVVEFATDQHGSRFIQQKLETSSGEEVQTVLSEALEELQRLMMDVFGNYVVQKLLEYGRPSAVDSIAAELRTRMLTLSLHMYGCRVVQKALEVIASAARAELIRELDGHVLKCIHDQNGNHVIQKCVELVEPENVQFIVEEVVDQAVVLAEHSYGCRVVQRILEYGSNEQKEPIMRKIMISVRQLINDQYGNYVIQHVVEHGTEEERMVIVDIARNDIFGLSNHKFASNVVERCLQHGSPEQRKELIDLFINGDGPPNASPLSLLVRDQYGNYVVQRILDIAEPAQRQKVVEILREQVSAIKKYSYGKHIIARLEPGWPRQNSIQRRQPNNGVLS</sequence>
<dbReference type="EMBL" id="HBHW01018297">
    <property type="protein sequence ID" value="CAE0046076.1"/>
    <property type="molecule type" value="Transcribed_RNA"/>
</dbReference>
<feature type="repeat" description="Pumilio" evidence="5">
    <location>
        <begin position="738"/>
        <end position="773"/>
    </location>
</feature>
<comment type="subcellular location">
    <subcellularLocation>
        <location evidence="1">Cytoplasm</location>
    </subcellularLocation>
</comment>
<accession>A0A7S2ZNJ4</accession>
<name>A0A7S2ZNJ4_9RHOD</name>
<feature type="repeat" description="Pumilio" evidence="5">
    <location>
        <begin position="846"/>
        <end position="881"/>
    </location>
</feature>
<evidence type="ECO:0000313" key="8">
    <source>
        <dbReference type="EMBL" id="CAE0046076.1"/>
    </source>
</evidence>
<feature type="domain" description="PUM-HD" evidence="7">
    <location>
        <begin position="645"/>
        <end position="987"/>
    </location>
</feature>
<dbReference type="SMART" id="SM00025">
    <property type="entry name" value="Pumilio"/>
    <property type="match status" value="8"/>
</dbReference>
<feature type="repeat" description="Pumilio" evidence="5">
    <location>
        <begin position="882"/>
        <end position="917"/>
    </location>
</feature>
<keyword evidence="4" id="KW-0694">RNA-binding</keyword>
<dbReference type="InterPro" id="IPR011989">
    <property type="entry name" value="ARM-like"/>
</dbReference>
<dbReference type="InterPro" id="IPR016024">
    <property type="entry name" value="ARM-type_fold"/>
</dbReference>
<organism evidence="8">
    <name type="scientific">Rhodosorus marinus</name>
    <dbReference type="NCBI Taxonomy" id="101924"/>
    <lineage>
        <taxon>Eukaryota</taxon>
        <taxon>Rhodophyta</taxon>
        <taxon>Stylonematophyceae</taxon>
        <taxon>Stylonematales</taxon>
        <taxon>Stylonemataceae</taxon>
        <taxon>Rhodosorus</taxon>
    </lineage>
</organism>
<dbReference type="GO" id="GO:0010608">
    <property type="term" value="P:post-transcriptional regulation of gene expression"/>
    <property type="evidence" value="ECO:0007669"/>
    <property type="project" value="TreeGrafter"/>
</dbReference>
<feature type="compositionally biased region" description="Polar residues" evidence="6">
    <location>
        <begin position="295"/>
        <end position="344"/>
    </location>
</feature>
<evidence type="ECO:0000256" key="3">
    <source>
        <dbReference type="ARBA" id="ARBA00022737"/>
    </source>
</evidence>
<feature type="repeat" description="Pumilio" evidence="5">
    <location>
        <begin position="926"/>
        <end position="961"/>
    </location>
</feature>
<dbReference type="AlphaFoldDB" id="A0A7S2ZNJ4"/>
<reference evidence="8" key="1">
    <citation type="submission" date="2021-01" db="EMBL/GenBank/DDBJ databases">
        <authorList>
            <person name="Corre E."/>
            <person name="Pelletier E."/>
            <person name="Niang G."/>
            <person name="Scheremetjew M."/>
            <person name="Finn R."/>
            <person name="Kale V."/>
            <person name="Holt S."/>
            <person name="Cochrane G."/>
            <person name="Meng A."/>
            <person name="Brown T."/>
            <person name="Cohen L."/>
        </authorList>
    </citation>
    <scope>NUCLEOTIDE SEQUENCE</scope>
    <source>
        <strain evidence="8">CCMP 769</strain>
    </source>
</reference>
<dbReference type="Pfam" id="PF00806">
    <property type="entry name" value="PUF"/>
    <property type="match status" value="8"/>
</dbReference>
<dbReference type="GO" id="GO:0003729">
    <property type="term" value="F:mRNA binding"/>
    <property type="evidence" value="ECO:0007669"/>
    <property type="project" value="TreeGrafter"/>
</dbReference>
<evidence type="ECO:0000256" key="6">
    <source>
        <dbReference type="SAM" id="MobiDB-lite"/>
    </source>
</evidence>
<feature type="region of interest" description="Disordered" evidence="6">
    <location>
        <begin position="158"/>
        <end position="257"/>
    </location>
</feature>
<feature type="repeat" description="Pumilio" evidence="5">
    <location>
        <begin position="810"/>
        <end position="845"/>
    </location>
</feature>
<dbReference type="SUPFAM" id="SSF48371">
    <property type="entry name" value="ARM repeat"/>
    <property type="match status" value="1"/>
</dbReference>
<dbReference type="PROSITE" id="PS50302">
    <property type="entry name" value="PUM"/>
    <property type="match status" value="8"/>
</dbReference>
<gene>
    <name evidence="8" type="ORF">RMAR00112_LOCUS14053</name>
</gene>
<feature type="repeat" description="Pumilio" evidence="5">
    <location>
        <begin position="774"/>
        <end position="809"/>
    </location>
</feature>
<dbReference type="InterPro" id="IPR001313">
    <property type="entry name" value="Pumilio_RNA-bd_rpt"/>
</dbReference>
<feature type="region of interest" description="Disordered" evidence="6">
    <location>
        <begin position="285"/>
        <end position="359"/>
    </location>
</feature>
<feature type="region of interest" description="Disordered" evidence="6">
    <location>
        <begin position="555"/>
        <end position="593"/>
    </location>
</feature>
<dbReference type="Gene3D" id="1.25.10.10">
    <property type="entry name" value="Leucine-rich Repeat Variant"/>
    <property type="match status" value="1"/>
</dbReference>
<evidence type="ECO:0000256" key="4">
    <source>
        <dbReference type="ARBA" id="ARBA00022884"/>
    </source>
</evidence>
<dbReference type="PROSITE" id="PS50303">
    <property type="entry name" value="PUM_HD"/>
    <property type="match status" value="1"/>
</dbReference>
<dbReference type="InterPro" id="IPR033133">
    <property type="entry name" value="PUM-HD"/>
</dbReference>
<proteinExistence type="predicted"/>
<dbReference type="InterPro" id="IPR033712">
    <property type="entry name" value="Pumilio_RNA-bd"/>
</dbReference>
<dbReference type="PANTHER" id="PTHR12537">
    <property type="entry name" value="RNA BINDING PROTEIN PUMILIO-RELATED"/>
    <property type="match status" value="1"/>
</dbReference>